<organism evidence="3 4">
    <name type="scientific">Ignicoccus islandicus DSM 13165</name>
    <dbReference type="NCBI Taxonomy" id="940295"/>
    <lineage>
        <taxon>Archaea</taxon>
        <taxon>Thermoproteota</taxon>
        <taxon>Thermoprotei</taxon>
        <taxon>Desulfurococcales</taxon>
        <taxon>Desulfurococcaceae</taxon>
        <taxon>Ignicoccus</taxon>
    </lineage>
</organism>
<keyword evidence="4" id="KW-1185">Reference proteome</keyword>
<dbReference type="RefSeq" id="WP_083494997.1">
    <property type="nucleotide sequence ID" value="NZ_CP006867.1"/>
</dbReference>
<dbReference type="CDD" id="cd01398">
    <property type="entry name" value="RPI_A"/>
    <property type="match status" value="1"/>
</dbReference>
<dbReference type="GO" id="GO:0005829">
    <property type="term" value="C:cytosol"/>
    <property type="evidence" value="ECO:0007669"/>
    <property type="project" value="TreeGrafter"/>
</dbReference>
<dbReference type="SUPFAM" id="SSF100950">
    <property type="entry name" value="NagB/RpiA/CoA transferase-like"/>
    <property type="match status" value="1"/>
</dbReference>
<name>A0A0U2WKV1_9CREN</name>
<dbReference type="EMBL" id="CP006867">
    <property type="protein sequence ID" value="ALU11569.1"/>
    <property type="molecule type" value="Genomic_DNA"/>
</dbReference>
<gene>
    <name evidence="3" type="ORF">EYM_02600</name>
</gene>
<dbReference type="GO" id="GO:0009052">
    <property type="term" value="P:pentose-phosphate shunt, non-oxidative branch"/>
    <property type="evidence" value="ECO:0007669"/>
    <property type="project" value="InterPro"/>
</dbReference>
<dbReference type="Gene3D" id="3.40.50.1360">
    <property type="match status" value="1"/>
</dbReference>
<dbReference type="GO" id="GO:0004751">
    <property type="term" value="F:ribose-5-phosphate isomerase activity"/>
    <property type="evidence" value="ECO:0007669"/>
    <property type="project" value="UniProtKB-UniRule"/>
</dbReference>
<sequence length="224" mass="24350">MDPKLTAARMALEEVLKRQPKILGVGSGTTVHKFIDELSRSEFTGKVVSTSFDTTLRLKEKGFEVVDLMSVNRIDVSVDGADEVSTEPLSLIKGGGAALLREKVVAELSSFRIYIVDPSKVVEKPCDRGVPIPIEVVPVSLSAVTKNLERLGVKWSVRTGSGKLGPVITDNGNLVLDLECNRAWELLEEIKSLNGVAAVGVFERDLIDLVIVSDGRKYGKDTMQ</sequence>
<dbReference type="KEGG" id="iis:EYM_02600"/>
<dbReference type="AlphaFoldDB" id="A0A0U2WKV1"/>
<dbReference type="GeneID" id="30679917"/>
<dbReference type="STRING" id="940295.EYM_02600"/>
<proteinExistence type="predicted"/>
<dbReference type="InterPro" id="IPR004788">
    <property type="entry name" value="Ribose5P_isomerase_type_A"/>
</dbReference>
<evidence type="ECO:0000313" key="4">
    <source>
        <dbReference type="Proteomes" id="UP000060778"/>
    </source>
</evidence>
<evidence type="ECO:0000256" key="2">
    <source>
        <dbReference type="NCBIfam" id="TIGR00021"/>
    </source>
</evidence>
<dbReference type="SUPFAM" id="SSF75445">
    <property type="entry name" value="D-ribose-5-phosphate isomerase (RpiA), lid domain"/>
    <property type="match status" value="1"/>
</dbReference>
<dbReference type="PANTHER" id="PTHR11934">
    <property type="entry name" value="RIBOSE-5-PHOSPHATE ISOMERASE"/>
    <property type="match status" value="1"/>
</dbReference>
<protein>
    <recommendedName>
        <fullName evidence="2">Ribose 5-phosphate isomerase A</fullName>
        <ecNumber evidence="2">5.3.1.6</ecNumber>
    </recommendedName>
</protein>
<dbReference type="PANTHER" id="PTHR11934:SF0">
    <property type="entry name" value="RIBOSE-5-PHOSPHATE ISOMERASE"/>
    <property type="match status" value="1"/>
</dbReference>
<dbReference type="InterPro" id="IPR037171">
    <property type="entry name" value="NagB/RpiA_transferase-like"/>
</dbReference>
<dbReference type="Proteomes" id="UP000060778">
    <property type="component" value="Chromosome"/>
</dbReference>
<dbReference type="EC" id="5.3.1.6" evidence="2"/>
<accession>A0A0U2WKV1</accession>
<dbReference type="GO" id="GO:0006014">
    <property type="term" value="P:D-ribose metabolic process"/>
    <property type="evidence" value="ECO:0007669"/>
    <property type="project" value="TreeGrafter"/>
</dbReference>
<evidence type="ECO:0000313" key="3">
    <source>
        <dbReference type="EMBL" id="ALU11569.1"/>
    </source>
</evidence>
<keyword evidence="1 3" id="KW-0413">Isomerase</keyword>
<dbReference type="PATRIC" id="fig|940295.4.peg.507"/>
<dbReference type="OrthoDB" id="19013at2157"/>
<evidence type="ECO:0000256" key="1">
    <source>
        <dbReference type="ARBA" id="ARBA00023235"/>
    </source>
</evidence>
<dbReference type="NCBIfam" id="TIGR00021">
    <property type="entry name" value="rpiA"/>
    <property type="match status" value="1"/>
</dbReference>
<reference evidence="3 4" key="1">
    <citation type="submission" date="2013-11" db="EMBL/GenBank/DDBJ databases">
        <title>Comparative genomics of Ignicoccus.</title>
        <authorList>
            <person name="Podar M."/>
        </authorList>
    </citation>
    <scope>NUCLEOTIDE SEQUENCE [LARGE SCALE GENOMIC DNA]</scope>
    <source>
        <strain evidence="3 4">DSM 13165</strain>
    </source>
</reference>
<dbReference type="Pfam" id="PF06026">
    <property type="entry name" value="Rib_5-P_isom_A"/>
    <property type="match status" value="1"/>
</dbReference>
<dbReference type="Gene3D" id="3.30.70.260">
    <property type="match status" value="1"/>
</dbReference>